<evidence type="ECO:0000256" key="4">
    <source>
        <dbReference type="ARBA" id="ARBA00022695"/>
    </source>
</evidence>
<evidence type="ECO:0000256" key="8">
    <source>
        <dbReference type="ARBA" id="ARBA00022842"/>
    </source>
</evidence>
<keyword evidence="6 11" id="KW-0227">DNA damage</keyword>
<comment type="caution">
    <text evidence="13">The sequence shown here is derived from an EMBL/GenBank/DDBJ whole genome shotgun (WGS) entry which is preliminary data.</text>
</comment>
<dbReference type="EC" id="2.7.7.85" evidence="11"/>
<keyword evidence="4 11" id="KW-0548">Nucleotidyltransferase</keyword>
<evidence type="ECO:0000313" key="13">
    <source>
        <dbReference type="EMBL" id="GEK22436.1"/>
    </source>
</evidence>
<keyword evidence="8 11" id="KW-0460">Magnesium</keyword>
<keyword evidence="3 11" id="KW-0808">Transferase</keyword>
<evidence type="ECO:0000256" key="9">
    <source>
        <dbReference type="ARBA" id="ARBA00023125"/>
    </source>
</evidence>
<evidence type="ECO:0000259" key="12">
    <source>
        <dbReference type="PROSITE" id="PS51794"/>
    </source>
</evidence>
<dbReference type="NCBIfam" id="NF010009">
    <property type="entry name" value="PRK13482.1"/>
    <property type="match status" value="1"/>
</dbReference>
<dbReference type="InterPro" id="IPR018906">
    <property type="entry name" value="DNA_integrity_scan_DisA_link"/>
</dbReference>
<keyword evidence="10 11" id="KW-0234">DNA repair</keyword>
<dbReference type="InterPro" id="IPR003390">
    <property type="entry name" value="DNA_integrity_scan_DisA_N"/>
</dbReference>
<dbReference type="SUPFAM" id="SSF47781">
    <property type="entry name" value="RuvA domain 2-like"/>
    <property type="match status" value="1"/>
</dbReference>
<feature type="binding site" evidence="11">
    <location>
        <position position="97"/>
    </location>
    <ligand>
        <name>ATP</name>
        <dbReference type="ChEBI" id="CHEBI:30616"/>
    </ligand>
</feature>
<comment type="cofactor">
    <cofactor evidence="2 11">
        <name>Mg(2+)</name>
        <dbReference type="ChEBI" id="CHEBI:18420"/>
    </cofactor>
</comment>
<dbReference type="Pfam" id="PF10635">
    <property type="entry name" value="DisA-linker"/>
    <property type="match status" value="1"/>
</dbReference>
<comment type="function">
    <text evidence="11">Participates in a DNA-damage check-point. DisA forms globular foci that rapidly scan along the chromosomes searching for lesions.</text>
</comment>
<evidence type="ECO:0000256" key="10">
    <source>
        <dbReference type="ARBA" id="ARBA00023204"/>
    </source>
</evidence>
<proteinExistence type="inferred from homology"/>
<evidence type="ECO:0000256" key="6">
    <source>
        <dbReference type="ARBA" id="ARBA00022763"/>
    </source>
</evidence>
<dbReference type="GO" id="GO:0004016">
    <property type="term" value="F:adenylate cyclase activity"/>
    <property type="evidence" value="ECO:0007669"/>
    <property type="project" value="TreeGrafter"/>
</dbReference>
<reference evidence="13 14" key="1">
    <citation type="submission" date="2019-07" db="EMBL/GenBank/DDBJ databases">
        <title>Whole genome shotgun sequence of Cellulomonas xylanilytica NBRC 101102.</title>
        <authorList>
            <person name="Hosoyama A."/>
            <person name="Uohara A."/>
            <person name="Ohji S."/>
            <person name="Ichikawa N."/>
        </authorList>
    </citation>
    <scope>NUCLEOTIDE SEQUENCE [LARGE SCALE GENOMIC DNA]</scope>
    <source>
        <strain evidence="13 14">NBRC 101102</strain>
    </source>
</reference>
<keyword evidence="7 11" id="KW-0067">ATP-binding</keyword>
<evidence type="ECO:0000256" key="1">
    <source>
        <dbReference type="ARBA" id="ARBA00000877"/>
    </source>
</evidence>
<feature type="binding site" evidence="11">
    <location>
        <position position="115"/>
    </location>
    <ligand>
        <name>ATP</name>
        <dbReference type="ChEBI" id="CHEBI:30616"/>
    </ligand>
</feature>
<evidence type="ECO:0000256" key="7">
    <source>
        <dbReference type="ARBA" id="ARBA00022840"/>
    </source>
</evidence>
<organism evidence="13 14">
    <name type="scientific">Cellulomonas xylanilytica</name>
    <dbReference type="NCBI Taxonomy" id="233583"/>
    <lineage>
        <taxon>Bacteria</taxon>
        <taxon>Bacillati</taxon>
        <taxon>Actinomycetota</taxon>
        <taxon>Actinomycetes</taxon>
        <taxon>Micrococcales</taxon>
        <taxon>Cellulomonadaceae</taxon>
        <taxon>Cellulomonas</taxon>
    </lineage>
</organism>
<dbReference type="AlphaFoldDB" id="A0A510V6L9"/>
<feature type="binding site" evidence="11">
    <location>
        <begin position="128"/>
        <end position="132"/>
    </location>
    <ligand>
        <name>ATP</name>
        <dbReference type="ChEBI" id="CHEBI:30616"/>
    </ligand>
</feature>
<dbReference type="Gene3D" id="3.40.1700.10">
    <property type="entry name" value="DNA integrity scanning protein, DisA, N-terminal domain"/>
    <property type="match status" value="1"/>
</dbReference>
<dbReference type="InterPro" id="IPR038331">
    <property type="entry name" value="DisA_sf"/>
</dbReference>
<dbReference type="InterPro" id="IPR023763">
    <property type="entry name" value="DNA_integrity_scanning_protein"/>
</dbReference>
<comment type="catalytic activity">
    <reaction evidence="1 11">
        <text>2 ATP = 3',3'-c-di-AMP + 2 diphosphate</text>
        <dbReference type="Rhea" id="RHEA:35655"/>
        <dbReference type="ChEBI" id="CHEBI:30616"/>
        <dbReference type="ChEBI" id="CHEBI:33019"/>
        <dbReference type="ChEBI" id="CHEBI:71500"/>
        <dbReference type="EC" id="2.7.7.85"/>
    </reaction>
</comment>
<evidence type="ECO:0000256" key="11">
    <source>
        <dbReference type="HAMAP-Rule" id="MF_01438"/>
    </source>
</evidence>
<dbReference type="FunFam" id="3.40.1700.10:FF:000001">
    <property type="entry name" value="DNA integrity scanning protein DisA"/>
    <property type="match status" value="1"/>
</dbReference>
<dbReference type="InterPro" id="IPR036888">
    <property type="entry name" value="DNA_integrity_DisA_N_sf"/>
</dbReference>
<evidence type="ECO:0000313" key="14">
    <source>
        <dbReference type="Proteomes" id="UP000321118"/>
    </source>
</evidence>
<gene>
    <name evidence="11 13" type="primary">disA</name>
    <name evidence="13" type="ORF">CXY01_29560</name>
</gene>
<keyword evidence="9 11" id="KW-0238">DNA-binding</keyword>
<dbReference type="FunFam" id="1.20.1260.110:FF:000002">
    <property type="entry name" value="DNA integrity scanning protein DisA"/>
    <property type="match status" value="1"/>
</dbReference>
<dbReference type="Proteomes" id="UP000321118">
    <property type="component" value="Unassembled WGS sequence"/>
</dbReference>
<dbReference type="PANTHER" id="PTHR34185">
    <property type="entry name" value="DIADENYLATE CYCLASE"/>
    <property type="match status" value="1"/>
</dbReference>
<name>A0A510V6L9_9CELL</name>
<protein>
    <recommendedName>
        <fullName evidence="11">DNA integrity scanning protein DisA</fullName>
    </recommendedName>
    <alternativeName>
        <fullName evidence="11">Cyclic di-AMP synthase</fullName>
        <shortName evidence="11">c-di-AMP synthase</shortName>
    </alternativeName>
    <alternativeName>
        <fullName evidence="11">Diadenylate cyclase</fullName>
        <ecNumber evidence="11">2.7.7.85</ecNumber>
    </alternativeName>
</protein>
<evidence type="ECO:0000256" key="2">
    <source>
        <dbReference type="ARBA" id="ARBA00001946"/>
    </source>
</evidence>
<dbReference type="PANTHER" id="PTHR34185:SF3">
    <property type="entry name" value="DNA INTEGRITY SCANNING PROTEIN DISA"/>
    <property type="match status" value="1"/>
</dbReference>
<evidence type="ECO:0000256" key="3">
    <source>
        <dbReference type="ARBA" id="ARBA00022679"/>
    </source>
</evidence>
<feature type="domain" description="DAC" evidence="12">
    <location>
        <begin position="30"/>
        <end position="168"/>
    </location>
</feature>
<dbReference type="GO" id="GO:0106408">
    <property type="term" value="F:diadenylate cyclase activity"/>
    <property type="evidence" value="ECO:0007669"/>
    <property type="project" value="UniProtKB-EC"/>
</dbReference>
<sequence>MLNGSGMRVAAADVGPRRYHASVPHSHAPDDLLRSTLAAVAPGGELRDGLERILRGRTGALIVLGFDQTVESICSGGFVLDVEFSATRLRELAKMDGAVVVDAGISRILRAAVQLLPDVTIETSESGTRHRTAERVAKQTGLPVVSVSASMRIIALYVGGQRHVIEDSTTILSRANQALATLERYKSRLDEVSGTLSALEIEDLVTVRDVSAVVQRLEMVRRISEEIEGYVVELGTDGRLLTLQLDELVGGIGSDRALIIRDYVDTSRREVDSVLDELAELDSTELLDNARIASVLGLPGGGDALDAAAGPRGYRLLSKVPRLPGAIVDRLVAHFGGLQKLLAAGIEDLMAVDGVGEQRARAVREGLSRLAESSILDAVRLGHSRPKTAAGALTPATTSCAEYVPAPGAGRSGGQPAADRTRFHANGVVSA</sequence>
<dbReference type="Gene3D" id="1.20.1260.110">
    <property type="entry name" value="DNA integrity scanning linker region"/>
    <property type="match status" value="1"/>
</dbReference>
<comment type="similarity">
    <text evidence="11">Belongs to the DisA family.</text>
</comment>
<evidence type="ECO:0000256" key="5">
    <source>
        <dbReference type="ARBA" id="ARBA00022741"/>
    </source>
</evidence>
<dbReference type="EMBL" id="BJUB01000009">
    <property type="protein sequence ID" value="GEK22436.1"/>
    <property type="molecule type" value="Genomic_DNA"/>
</dbReference>
<dbReference type="GO" id="GO:0005524">
    <property type="term" value="F:ATP binding"/>
    <property type="evidence" value="ECO:0007669"/>
    <property type="project" value="UniProtKB-UniRule"/>
</dbReference>
<keyword evidence="5 11" id="KW-0547">Nucleotide-binding</keyword>
<comment type="subunit">
    <text evidence="11">Homooctamer.</text>
</comment>
<dbReference type="HAMAP" id="MF_01438">
    <property type="entry name" value="DisA"/>
    <property type="match status" value="1"/>
</dbReference>
<keyword evidence="14" id="KW-1185">Reference proteome</keyword>
<dbReference type="GO" id="GO:0003677">
    <property type="term" value="F:DNA binding"/>
    <property type="evidence" value="ECO:0007669"/>
    <property type="project" value="UniProtKB-UniRule"/>
</dbReference>
<dbReference type="InterPro" id="IPR010994">
    <property type="entry name" value="RuvA_2-like"/>
</dbReference>
<accession>A0A510V6L9</accession>
<dbReference type="Gene3D" id="1.10.150.20">
    <property type="entry name" value="5' to 3' exonuclease, C-terminal subdomain"/>
    <property type="match status" value="1"/>
</dbReference>
<dbReference type="Pfam" id="PF02457">
    <property type="entry name" value="DAC"/>
    <property type="match status" value="1"/>
</dbReference>
<dbReference type="InterPro" id="IPR050338">
    <property type="entry name" value="DisA"/>
</dbReference>
<dbReference type="PROSITE" id="PS51794">
    <property type="entry name" value="DAC"/>
    <property type="match status" value="1"/>
</dbReference>
<dbReference type="SUPFAM" id="SSF143597">
    <property type="entry name" value="YojJ-like"/>
    <property type="match status" value="1"/>
</dbReference>
<dbReference type="GO" id="GO:0006281">
    <property type="term" value="P:DNA repair"/>
    <property type="evidence" value="ECO:0007669"/>
    <property type="project" value="UniProtKB-UniRule"/>
</dbReference>
<comment type="function">
    <text evidence="11">Has also diadenylate cyclase activity, catalyzing the condensation of 2 ATP molecules into cyclic di-AMP (c-di-AMP). c-di-AMP likely acts as a signaling molecule that may couple DNA integrity with a cellular process.</text>
</comment>